<dbReference type="PANTHER" id="PTHR30069:SF29">
    <property type="entry name" value="HEMOGLOBIN AND HEMOGLOBIN-HAPTOGLOBIN-BINDING PROTEIN 1-RELATED"/>
    <property type="match status" value="1"/>
</dbReference>
<dbReference type="InterPro" id="IPR039426">
    <property type="entry name" value="TonB-dep_rcpt-like"/>
</dbReference>
<dbReference type="SUPFAM" id="SSF56935">
    <property type="entry name" value="Porins"/>
    <property type="match status" value="1"/>
</dbReference>
<dbReference type="Gene3D" id="2.170.130.10">
    <property type="entry name" value="TonB-dependent receptor, plug domain"/>
    <property type="match status" value="1"/>
</dbReference>
<evidence type="ECO:0000256" key="8">
    <source>
        <dbReference type="PROSITE-ProRule" id="PRU01360"/>
    </source>
</evidence>
<keyword evidence="4 8" id="KW-0812">Transmembrane</keyword>
<dbReference type="Gene3D" id="2.40.170.20">
    <property type="entry name" value="TonB-dependent receptor, beta-barrel domain"/>
    <property type="match status" value="1"/>
</dbReference>
<proteinExistence type="inferred from homology"/>
<dbReference type="InterPro" id="IPR037066">
    <property type="entry name" value="Plug_dom_sf"/>
</dbReference>
<dbReference type="RefSeq" id="WP_048500587.1">
    <property type="nucleotide sequence ID" value="NZ_LFNG01000025.1"/>
</dbReference>
<accession>A0A0J7IWQ1</accession>
<keyword evidence="3 8" id="KW-1134">Transmembrane beta strand</keyword>
<evidence type="ECO:0000259" key="10">
    <source>
        <dbReference type="Pfam" id="PF07715"/>
    </source>
</evidence>
<dbReference type="InterPro" id="IPR008969">
    <property type="entry name" value="CarboxyPept-like_regulatory"/>
</dbReference>
<comment type="caution">
    <text evidence="11">The sequence shown here is derived from an EMBL/GenBank/DDBJ whole genome shotgun (WGS) entry which is preliminary data.</text>
</comment>
<evidence type="ECO:0000256" key="5">
    <source>
        <dbReference type="ARBA" id="ARBA00022729"/>
    </source>
</evidence>
<dbReference type="InterPro" id="IPR012910">
    <property type="entry name" value="Plug_dom"/>
</dbReference>
<dbReference type="SUPFAM" id="SSF49464">
    <property type="entry name" value="Carboxypeptidase regulatory domain-like"/>
    <property type="match status" value="1"/>
</dbReference>
<keyword evidence="11" id="KW-0675">Receptor</keyword>
<feature type="domain" description="TonB-dependent receptor plug" evidence="10">
    <location>
        <begin position="120"/>
        <end position="251"/>
    </location>
</feature>
<protein>
    <submittedName>
        <fullName evidence="11">TonB-dependent receptor</fullName>
    </submittedName>
</protein>
<dbReference type="NCBIfam" id="TIGR04057">
    <property type="entry name" value="SusC_RagA_signa"/>
    <property type="match status" value="1"/>
</dbReference>
<comment type="similarity">
    <text evidence="8">Belongs to the TonB-dependent receptor family.</text>
</comment>
<dbReference type="NCBIfam" id="TIGR04056">
    <property type="entry name" value="OMP_RagA_SusC"/>
    <property type="match status" value="1"/>
</dbReference>
<gene>
    <name evidence="11" type="ORF">ACM44_13465</name>
</gene>
<dbReference type="GO" id="GO:0044718">
    <property type="term" value="P:siderophore transmembrane transport"/>
    <property type="evidence" value="ECO:0007669"/>
    <property type="project" value="TreeGrafter"/>
</dbReference>
<reference evidence="11 12" key="1">
    <citation type="journal article" date="2004" name="Int. J. Syst. Evol. Microbiol.">
        <title>Kaistella koreensis gen. nov., sp. nov., a novel member of the Chryseobacterium-Bergeyella-Riemerella branch.</title>
        <authorList>
            <person name="Kim M.K."/>
            <person name="Im W.T."/>
            <person name="Shin Y.K."/>
            <person name="Lim J.H."/>
            <person name="Kim S.H."/>
            <person name="Lee B.C."/>
            <person name="Park M.Y."/>
            <person name="Lee K.Y."/>
            <person name="Lee S.T."/>
        </authorList>
    </citation>
    <scope>NUCLEOTIDE SEQUENCE [LARGE SCALE GENOMIC DNA]</scope>
    <source>
        <strain evidence="11 12">CCUG 49689</strain>
    </source>
</reference>
<dbReference type="Pfam" id="PF07715">
    <property type="entry name" value="Plug"/>
    <property type="match status" value="1"/>
</dbReference>
<evidence type="ECO:0000256" key="2">
    <source>
        <dbReference type="ARBA" id="ARBA00022448"/>
    </source>
</evidence>
<dbReference type="AlphaFoldDB" id="A0A0J7IWQ1"/>
<keyword evidence="12" id="KW-1185">Reference proteome</keyword>
<feature type="chain" id="PRO_5005288962" evidence="9">
    <location>
        <begin position="27"/>
        <end position="1000"/>
    </location>
</feature>
<dbReference type="InterPro" id="IPR023997">
    <property type="entry name" value="TonB-dep_OMP_SusC/RagA_CS"/>
</dbReference>
<dbReference type="EMBL" id="LFNG01000025">
    <property type="protein sequence ID" value="KMQ70224.1"/>
    <property type="molecule type" value="Genomic_DNA"/>
</dbReference>
<dbReference type="Proteomes" id="UP000035900">
    <property type="component" value="Unassembled WGS sequence"/>
</dbReference>
<sequence length="1000" mass="111001">MKKKFCRPAGITFAFLLSAVYCTVHAQTRTVTGIVNDGEQPLSGVTVSQEGSSVLATTTATGAFSLRITGKNPILVFSHPEYAERRIATDGKSIFTVALTEKVKSIEEVVLNAGYYKVKERESTGSIAKVTAKDIENQPVNNVLSAVQGRMAGVSITQNSGTPGGGFDVQIRGRNSLRNLLNSAIDGNQPLYIVDGIALGNTLSSAFSASILPLQNISPLNSLNPNDIESIEILKDADATAIYGSRGANGVILITTKKGKKSDLTVTIGQQYGLSAVTRYMKMMDNTQYVNMRLKAYANANITNIPASAYDVNGTWDKNRNTDWQKELIGHWAEHSDTQFSILGGDHQHSFRLSASHKDQGTVFPGDFHYKTNNLDTNYNFLSVDKKFELNLSNSFSQQSNNVVSADFNNRALLLSPNAPALYDSAGNINWENNTFSNPVAALNSTYTNHIFQFNQGINLSYNFLRDFKLKLNGGFNYQHLDEINIKPNTMYNPAFGSTSNDSSSSKSTNSIFTYIAEPQISWLKQFGVHELIALAGASFQQATTKISAMTGVGFASNALLENLAAANFKIISPEVDNQYKYASLFARINYNFSKKYIVNLTARRDGSSRFGMNNRFANFGAIGAAWLFSNEAFLKNIKWLSFGKLRGSYGITGSDFIGDYQYLNNYSIADIAYNNTTGLYPISLFNPNFSWEKTKKFEAAMEMGLFKDYVNFSAAFYLNRSSGQLVGMPLSATTGFASILANLDAVVENRGWEFEASSTPLRNENWRWQTSFNISFPENKLISFPDLEGSAYANKYLVGMPTSIVKLFNYEGIDRDGKYIFTDYNGDGKISSPTDAQAIRNIGVKYFGGWQNEVRYKNLNLSFLFQFVQQTNWNFFRTMTTPGNMNNQPVELLNVWSPENPAGIIMPYSPGTQPEVNTLTSNFRNSTAAVGDASYIRLKNIQLNYRFRPSFSWMRDAVVYVQGQNILTVTSYFGQDPEFITTGFVPPLKTYALGFQFKF</sequence>
<keyword evidence="7 8" id="KW-0998">Cell outer membrane</keyword>
<dbReference type="GO" id="GO:0015344">
    <property type="term" value="F:siderophore uptake transmembrane transporter activity"/>
    <property type="evidence" value="ECO:0007669"/>
    <property type="project" value="TreeGrafter"/>
</dbReference>
<comment type="subcellular location">
    <subcellularLocation>
        <location evidence="1 8">Cell outer membrane</location>
        <topology evidence="1 8">Multi-pass membrane protein</topology>
    </subcellularLocation>
</comment>
<dbReference type="STRING" id="1304281.ACM44_13465"/>
<dbReference type="PANTHER" id="PTHR30069">
    <property type="entry name" value="TONB-DEPENDENT OUTER MEMBRANE RECEPTOR"/>
    <property type="match status" value="1"/>
</dbReference>
<keyword evidence="5 9" id="KW-0732">Signal</keyword>
<dbReference type="InterPro" id="IPR036942">
    <property type="entry name" value="Beta-barrel_TonB_sf"/>
</dbReference>
<keyword evidence="2 8" id="KW-0813">Transport</keyword>
<evidence type="ECO:0000256" key="3">
    <source>
        <dbReference type="ARBA" id="ARBA00022452"/>
    </source>
</evidence>
<dbReference type="GO" id="GO:0009279">
    <property type="term" value="C:cell outer membrane"/>
    <property type="evidence" value="ECO:0007669"/>
    <property type="project" value="UniProtKB-SubCell"/>
</dbReference>
<evidence type="ECO:0000256" key="9">
    <source>
        <dbReference type="SAM" id="SignalP"/>
    </source>
</evidence>
<dbReference type="InterPro" id="IPR023996">
    <property type="entry name" value="TonB-dep_OMP_SusC/RagA"/>
</dbReference>
<dbReference type="OrthoDB" id="9768177at2"/>
<evidence type="ECO:0000313" key="11">
    <source>
        <dbReference type="EMBL" id="KMQ70224.1"/>
    </source>
</evidence>
<feature type="signal peptide" evidence="9">
    <location>
        <begin position="1"/>
        <end position="26"/>
    </location>
</feature>
<dbReference type="PROSITE" id="PS52016">
    <property type="entry name" value="TONB_DEPENDENT_REC_3"/>
    <property type="match status" value="1"/>
</dbReference>
<evidence type="ECO:0000256" key="4">
    <source>
        <dbReference type="ARBA" id="ARBA00022692"/>
    </source>
</evidence>
<evidence type="ECO:0000313" key="12">
    <source>
        <dbReference type="Proteomes" id="UP000035900"/>
    </source>
</evidence>
<keyword evidence="6 8" id="KW-0472">Membrane</keyword>
<evidence type="ECO:0000256" key="1">
    <source>
        <dbReference type="ARBA" id="ARBA00004571"/>
    </source>
</evidence>
<organism evidence="11 12">
    <name type="scientific">Chryseobacterium koreense CCUG 49689</name>
    <dbReference type="NCBI Taxonomy" id="1304281"/>
    <lineage>
        <taxon>Bacteria</taxon>
        <taxon>Pseudomonadati</taxon>
        <taxon>Bacteroidota</taxon>
        <taxon>Flavobacteriia</taxon>
        <taxon>Flavobacteriales</taxon>
        <taxon>Weeksellaceae</taxon>
        <taxon>Chryseobacterium group</taxon>
        <taxon>Chryseobacterium</taxon>
    </lineage>
</organism>
<dbReference type="PATRIC" id="fig|1304281.5.peg.2908"/>
<evidence type="ECO:0000256" key="6">
    <source>
        <dbReference type="ARBA" id="ARBA00023136"/>
    </source>
</evidence>
<name>A0A0J7IWQ1_9FLAO</name>
<evidence type="ECO:0000256" key="7">
    <source>
        <dbReference type="ARBA" id="ARBA00023237"/>
    </source>
</evidence>